<evidence type="ECO:0000256" key="2">
    <source>
        <dbReference type="SAM" id="Phobius"/>
    </source>
</evidence>
<dbReference type="PANTHER" id="PTHR41259">
    <property type="entry name" value="DOUBLE-STRAND BREAK REPAIR RAD50 ATPASE, PUTATIVE-RELATED"/>
    <property type="match status" value="1"/>
</dbReference>
<keyword evidence="2" id="KW-0812">Transmembrane</keyword>
<proteinExistence type="predicted"/>
<organism evidence="4 5">
    <name type="scientific">Dorea longicatena</name>
    <dbReference type="NCBI Taxonomy" id="88431"/>
    <lineage>
        <taxon>Bacteria</taxon>
        <taxon>Bacillati</taxon>
        <taxon>Bacillota</taxon>
        <taxon>Clostridia</taxon>
        <taxon>Lachnospirales</taxon>
        <taxon>Lachnospiraceae</taxon>
        <taxon>Dorea</taxon>
    </lineage>
</organism>
<dbReference type="STRING" id="88431.ERS852423_02687"/>
<evidence type="ECO:0000313" key="5">
    <source>
        <dbReference type="Proteomes" id="UP000095485"/>
    </source>
</evidence>
<dbReference type="OrthoDB" id="9764467at2"/>
<name>A0A174UF81_9FIRM</name>
<feature type="domain" description="Rad50/SbcC-type AAA" evidence="3">
    <location>
        <begin position="6"/>
        <end position="227"/>
    </location>
</feature>
<gene>
    <name evidence="4" type="ORF">ERS852526_03106</name>
</gene>
<dbReference type="InterPro" id="IPR027417">
    <property type="entry name" value="P-loop_NTPase"/>
</dbReference>
<evidence type="ECO:0000313" key="4">
    <source>
        <dbReference type="EMBL" id="CUQ19391.1"/>
    </source>
</evidence>
<sequence>MQINELLLKNFGKFHDRQINLEEGINLIHGENESGKSTIHTFIKGMLFGIERGRGRAAQNDTFSIYEPWDNPNYYSGTLKFASGGKHFRIERNFDKYSKKAELVCIEDGEVLSVEDGDLRMLLGEMNVDRYENTVSMSQRNAQMGESMAMELKNYATNYYTSGNGEIDLNGALEQLKGRKKVLENEIRMEMSRKQQKREKLEQEVSFIWRDVHHLEEELDRVEEELEYRAGKEEEKRKERQLEGEHGKGVMDEIRPEKWRIHPMEILIFALVIVAAVIILSRPWNYLVAIVLFLAFGLYVWNRMKVGKKQVKTEPEIILEEITQEEEKVPIEKLRWEKAHITEELKEKTIQYDNLGEQLAELDEINEQSREYEMKRQAVQMAAEHLEQLSGAMRGYLKRDLNEKASAIIREITGGKYTKLVTDEKLHVSLVTDEKLVEIEQVSRGTVEQIYLALRMAVGELLCEEEMPVILDDVFAYYDEERMLQTLKWLKAHKKQVLLFTCQKREEQVMNEAGIAYHKIEL</sequence>
<keyword evidence="1" id="KW-0175">Coiled coil</keyword>
<feature type="transmembrane region" description="Helical" evidence="2">
    <location>
        <begin position="286"/>
        <end position="302"/>
    </location>
</feature>
<dbReference type="GO" id="GO:0016887">
    <property type="term" value="F:ATP hydrolysis activity"/>
    <property type="evidence" value="ECO:0007669"/>
    <property type="project" value="InterPro"/>
</dbReference>
<dbReference type="GeneID" id="96230378"/>
<dbReference type="GO" id="GO:0006302">
    <property type="term" value="P:double-strand break repair"/>
    <property type="evidence" value="ECO:0007669"/>
    <property type="project" value="InterPro"/>
</dbReference>
<feature type="transmembrane region" description="Helical" evidence="2">
    <location>
        <begin position="261"/>
        <end position="280"/>
    </location>
</feature>
<accession>A0A174UF81</accession>
<evidence type="ECO:0000256" key="1">
    <source>
        <dbReference type="SAM" id="Coils"/>
    </source>
</evidence>
<protein>
    <submittedName>
        <fullName evidence="4">Chromosome segregation protein</fullName>
    </submittedName>
</protein>
<dbReference type="InterPro" id="IPR038729">
    <property type="entry name" value="Rad50/SbcC_AAA"/>
</dbReference>
<dbReference type="EMBL" id="CZAY01000030">
    <property type="protein sequence ID" value="CUQ19391.1"/>
    <property type="molecule type" value="Genomic_DNA"/>
</dbReference>
<feature type="coiled-coil region" evidence="1">
    <location>
        <begin position="166"/>
        <end position="204"/>
    </location>
</feature>
<reference evidence="4 5" key="1">
    <citation type="submission" date="2015-09" db="EMBL/GenBank/DDBJ databases">
        <authorList>
            <consortium name="Pathogen Informatics"/>
        </authorList>
    </citation>
    <scope>NUCLEOTIDE SEQUENCE [LARGE SCALE GENOMIC DNA]</scope>
    <source>
        <strain evidence="4 5">2789STDY5834914</strain>
    </source>
</reference>
<dbReference type="PANTHER" id="PTHR41259:SF1">
    <property type="entry name" value="DOUBLE-STRAND BREAK REPAIR RAD50 ATPASE, PUTATIVE-RELATED"/>
    <property type="match status" value="1"/>
</dbReference>
<keyword evidence="2" id="KW-1133">Transmembrane helix</keyword>
<dbReference type="AlphaFoldDB" id="A0A174UF81"/>
<dbReference type="RefSeq" id="WP_055284749.1">
    <property type="nucleotide sequence ID" value="NZ_CZAY01000030.1"/>
</dbReference>
<dbReference type="Pfam" id="PF13476">
    <property type="entry name" value="AAA_23"/>
    <property type="match status" value="1"/>
</dbReference>
<dbReference type="SUPFAM" id="SSF52540">
    <property type="entry name" value="P-loop containing nucleoside triphosphate hydrolases"/>
    <property type="match status" value="1"/>
</dbReference>
<feature type="coiled-coil region" evidence="1">
    <location>
        <begin position="331"/>
        <end position="382"/>
    </location>
</feature>
<dbReference type="Proteomes" id="UP000095485">
    <property type="component" value="Unassembled WGS sequence"/>
</dbReference>
<evidence type="ECO:0000259" key="3">
    <source>
        <dbReference type="Pfam" id="PF13476"/>
    </source>
</evidence>
<dbReference type="Gene3D" id="3.40.50.300">
    <property type="entry name" value="P-loop containing nucleotide triphosphate hydrolases"/>
    <property type="match status" value="2"/>
</dbReference>
<keyword evidence="2" id="KW-0472">Membrane</keyword>